<evidence type="ECO:0000313" key="1">
    <source>
        <dbReference type="EMBL" id="CAE0596437.1"/>
    </source>
</evidence>
<accession>A0A7S3TWM2</accession>
<protein>
    <submittedName>
        <fullName evidence="1">Uncharacterized protein</fullName>
    </submittedName>
</protein>
<sequence length="223" mass="24145">MLRSYILADGATPGTASGEAGQHPAAARCEAARRLINNHNDVLDDICNESDCKNIVGEALTQTELCRVPAAYRPQVDAMLRETARRLWGKNPSPEAFSLWQCLEETAEGVGVAEEEGRAVWRAVAVYLSGRLQTTPDQKPGREPEMSLGASSAFLRVVTEVGMGVRLAQEETPSSWSTRMPNKAAATTMPLDRTGGRGGVWAVLRGLTSPRRLGNTQAWPVDE</sequence>
<organism evidence="1">
    <name type="scientific">Emiliania huxleyi</name>
    <name type="common">Coccolithophore</name>
    <name type="synonym">Pontosphaera huxleyi</name>
    <dbReference type="NCBI Taxonomy" id="2903"/>
    <lineage>
        <taxon>Eukaryota</taxon>
        <taxon>Haptista</taxon>
        <taxon>Haptophyta</taxon>
        <taxon>Prymnesiophyceae</taxon>
        <taxon>Isochrysidales</taxon>
        <taxon>Noelaerhabdaceae</taxon>
        <taxon>Emiliania</taxon>
    </lineage>
</organism>
<gene>
    <name evidence="1" type="ORF">EHUX00137_LOCUS45563</name>
</gene>
<dbReference type="EMBL" id="HBIR01058611">
    <property type="protein sequence ID" value="CAE0596437.1"/>
    <property type="molecule type" value="Transcribed_RNA"/>
</dbReference>
<reference evidence="1" key="1">
    <citation type="submission" date="2021-01" db="EMBL/GenBank/DDBJ databases">
        <authorList>
            <person name="Corre E."/>
            <person name="Pelletier E."/>
            <person name="Niang G."/>
            <person name="Scheremetjew M."/>
            <person name="Finn R."/>
            <person name="Kale V."/>
            <person name="Holt S."/>
            <person name="Cochrane G."/>
            <person name="Meng A."/>
            <person name="Brown T."/>
            <person name="Cohen L."/>
        </authorList>
    </citation>
    <scope>NUCLEOTIDE SEQUENCE</scope>
    <source>
        <strain evidence="1">379</strain>
    </source>
</reference>
<proteinExistence type="predicted"/>
<dbReference type="AlphaFoldDB" id="A0A7S3TWM2"/>
<name>A0A7S3TWM2_EMIHU</name>